<organism evidence="3 4">
    <name type="scientific">Trichosporon asahii var. asahii (strain ATCC 90039 / CBS 2479 / JCM 2466 / KCTC 7840 / NBRC 103889/ NCYC 2677 / UAMH 7654)</name>
    <name type="common">Yeast</name>
    <dbReference type="NCBI Taxonomy" id="1186058"/>
    <lineage>
        <taxon>Eukaryota</taxon>
        <taxon>Fungi</taxon>
        <taxon>Dikarya</taxon>
        <taxon>Basidiomycota</taxon>
        <taxon>Agaricomycotina</taxon>
        <taxon>Tremellomycetes</taxon>
        <taxon>Trichosporonales</taxon>
        <taxon>Trichosporonaceae</taxon>
        <taxon>Trichosporon</taxon>
    </lineage>
</organism>
<dbReference type="GeneID" id="25986636"/>
<accession>J6F6I3</accession>
<feature type="region of interest" description="Disordered" evidence="1">
    <location>
        <begin position="653"/>
        <end position="725"/>
    </location>
</feature>
<dbReference type="AlphaFoldDB" id="J6F6I3"/>
<protein>
    <submittedName>
        <fullName evidence="3">Uncharacterized protein</fullName>
    </submittedName>
</protein>
<gene>
    <name evidence="3" type="ORF">A1Q1_03123</name>
</gene>
<feature type="compositionally biased region" description="Low complexity" evidence="1">
    <location>
        <begin position="706"/>
        <end position="724"/>
    </location>
</feature>
<evidence type="ECO:0000313" key="3">
    <source>
        <dbReference type="EMBL" id="EJT52669.1"/>
    </source>
</evidence>
<evidence type="ECO:0000313" key="4">
    <source>
        <dbReference type="Proteomes" id="UP000002748"/>
    </source>
</evidence>
<keyword evidence="2" id="KW-0812">Transmembrane</keyword>
<evidence type="ECO:0000256" key="2">
    <source>
        <dbReference type="SAM" id="Phobius"/>
    </source>
</evidence>
<dbReference type="EMBL" id="ALBS01000021">
    <property type="protein sequence ID" value="EJT52669.1"/>
    <property type="molecule type" value="Genomic_DNA"/>
</dbReference>
<evidence type="ECO:0000256" key="1">
    <source>
        <dbReference type="SAM" id="MobiDB-lite"/>
    </source>
</evidence>
<feature type="transmembrane region" description="Helical" evidence="2">
    <location>
        <begin position="158"/>
        <end position="182"/>
    </location>
</feature>
<dbReference type="Proteomes" id="UP000002748">
    <property type="component" value="Unassembled WGS sequence"/>
</dbReference>
<keyword evidence="2" id="KW-0472">Membrane</keyword>
<sequence>MVCSPRFITTLLRLWKIKTVDVYRVGIEPVDINAFEYRSKRELQIVEHALISTRYPHNLNSAPGGFLHDFKVDVYSPSPLPITPHEAEPTSVDNGIKRRLEGMYQAYASQRSDGTSINPQPSRIWLTLRLPSSTAHTPRLATALPPFCNLYTDFELNWWFWVIILLLLPYLQVVGWPAVVWLESREVITAFVDGRLAGASQFMNAPDFDECLTHVPSAPTGPGPKRTIDMALCAGHAVICDLGHGNFTIALLCYDRGVLKYDPELAPDREALQQVADADHQRRLCAYKQYVMQHGHPSDLGSYGKLHDAGEVAVPAELRADMERLRALVCEREAVNLRLRAQAAVARGSAIGLTSEGATKVANETHAARTFAVGNKTFRGKDDPERVKQFERYLEEQQELIARRLPYPQHQYRPDGMSLDNWQVWFCRLDPGQELMTARRVGKERKNGMADYERFSSGDLIVEWVIWGGDAAEHHYLSDLGLIRAMGWSGIIPPDFDGLTIPPAVVKPDSSDEFKMATAIGLALAYSHGAPELRDVAANTDTTSTYIERSTGSSTMYNYCQQDCVISRPFKLAMHQCEDINGDRYPPTKRRKTAEGESTKANAYRNSSKMVPVRSLHFHEMPPRVRSWAWASFVSASNPLNVTASFFPENPGPLPARPIISPGFGPTDVQRQSNAPAPSNRKGKRSDKAGKGSTRQVSAGSGGAGMTKAKASGSGSSPSDVGKSTKMNRVRELEHQDLPVQKWLYIHYAQILKWMQVVWKRGG</sequence>
<keyword evidence="2" id="KW-1133">Transmembrane helix</keyword>
<reference evidence="3 4" key="1">
    <citation type="journal article" date="2012" name="Eukaryot. Cell">
        <title>Draft genome sequence of CBS 2479, the standard type strain of Trichosporon asahii.</title>
        <authorList>
            <person name="Yang R.Y."/>
            <person name="Li H.T."/>
            <person name="Zhu H."/>
            <person name="Zhou G.P."/>
            <person name="Wang M."/>
            <person name="Wang L."/>
        </authorList>
    </citation>
    <scope>NUCLEOTIDE SEQUENCE [LARGE SCALE GENOMIC DNA]</scope>
    <source>
        <strain evidence="4">ATCC 90039 / CBS 2479 / JCM 2466 / KCTC 7840 / NCYC 2677 / UAMH 7654</strain>
    </source>
</reference>
<dbReference type="KEGG" id="tasa:A1Q1_03123"/>
<dbReference type="HOGENOM" id="CLU_365702_0_0_1"/>
<proteinExistence type="predicted"/>
<comment type="caution">
    <text evidence="3">The sequence shown here is derived from an EMBL/GenBank/DDBJ whole genome shotgun (WGS) entry which is preliminary data.</text>
</comment>
<dbReference type="VEuPathDB" id="FungiDB:A1Q1_03123"/>
<dbReference type="RefSeq" id="XP_014183688.1">
    <property type="nucleotide sequence ID" value="XM_014328213.1"/>
</dbReference>
<name>J6F6I3_TRIAS</name>